<keyword evidence="12" id="KW-1185">Reference proteome</keyword>
<dbReference type="EMBL" id="CCBP010000707">
    <property type="protein sequence ID" value="CDO78176.1"/>
    <property type="molecule type" value="Genomic_DNA"/>
</dbReference>
<dbReference type="OrthoDB" id="409122at2759"/>
<dbReference type="GO" id="GO:0005576">
    <property type="term" value="C:extracellular region"/>
    <property type="evidence" value="ECO:0007669"/>
    <property type="project" value="UniProtKB-SubCell"/>
</dbReference>
<feature type="binding site" evidence="8">
    <location>
        <position position="588"/>
    </location>
    <ligand>
        <name>Ca(2+)</name>
        <dbReference type="ChEBI" id="CHEBI:29108"/>
    </ligand>
</feature>
<evidence type="ECO:0000256" key="9">
    <source>
        <dbReference type="SAM" id="MobiDB-lite"/>
    </source>
</evidence>
<evidence type="ECO:0000256" key="7">
    <source>
        <dbReference type="ARBA" id="ARBA00023145"/>
    </source>
</evidence>
<evidence type="ECO:0000256" key="1">
    <source>
        <dbReference type="ARBA" id="ARBA00004239"/>
    </source>
</evidence>
<dbReference type="STRING" id="5643.A0A060SVJ5"/>
<dbReference type="GO" id="GO:0046872">
    <property type="term" value="F:metal ion binding"/>
    <property type="evidence" value="ECO:0007669"/>
    <property type="project" value="UniProtKB-UniRule"/>
</dbReference>
<comment type="cofactor">
    <cofactor evidence="8">
        <name>Ca(2+)</name>
        <dbReference type="ChEBI" id="CHEBI:29108"/>
    </cofactor>
    <text evidence="8">Binds 1 Ca(2+) ion per subunit.</text>
</comment>
<organism evidence="11 12">
    <name type="scientific">Pycnoporus cinnabarinus</name>
    <name type="common">Cinnabar-red polypore</name>
    <name type="synonym">Trametes cinnabarina</name>
    <dbReference type="NCBI Taxonomy" id="5643"/>
    <lineage>
        <taxon>Eukaryota</taxon>
        <taxon>Fungi</taxon>
        <taxon>Dikarya</taxon>
        <taxon>Basidiomycota</taxon>
        <taxon>Agaricomycotina</taxon>
        <taxon>Agaricomycetes</taxon>
        <taxon>Polyporales</taxon>
        <taxon>Polyporaceae</taxon>
        <taxon>Trametes</taxon>
    </lineage>
</organism>
<feature type="binding site" evidence="8">
    <location>
        <position position="606"/>
    </location>
    <ligand>
        <name>Ca(2+)</name>
        <dbReference type="ChEBI" id="CHEBI:29108"/>
    </ligand>
</feature>
<dbReference type="Proteomes" id="UP000029665">
    <property type="component" value="Unassembled WGS sequence"/>
</dbReference>
<dbReference type="CDD" id="cd11377">
    <property type="entry name" value="Pro-peptidase_S53"/>
    <property type="match status" value="1"/>
</dbReference>
<keyword evidence="6 8" id="KW-0106">Calcium</keyword>
<feature type="binding site" evidence="8">
    <location>
        <position position="608"/>
    </location>
    <ligand>
        <name>Ca(2+)</name>
        <dbReference type="ChEBI" id="CHEBI:29108"/>
    </ligand>
</feature>
<dbReference type="InterPro" id="IPR036852">
    <property type="entry name" value="Peptidase_S8/S53_dom_sf"/>
</dbReference>
<reference evidence="11" key="1">
    <citation type="submission" date="2014-01" db="EMBL/GenBank/DDBJ databases">
        <title>The genome of the white-rot fungus Pycnoporus cinnabarinus: a basidiomycete model with a versatile arsenal for lignocellulosic biomass breakdown.</title>
        <authorList>
            <person name="Levasseur A."/>
            <person name="Lomascolo A."/>
            <person name="Ruiz-Duenas F.J."/>
            <person name="Uzan E."/>
            <person name="Piumi F."/>
            <person name="Kues U."/>
            <person name="Ram A.F.J."/>
            <person name="Murat C."/>
            <person name="Haon M."/>
            <person name="Benoit I."/>
            <person name="Arfi Y."/>
            <person name="Chevret D."/>
            <person name="Drula E."/>
            <person name="Kwon M.J."/>
            <person name="Gouret P."/>
            <person name="Lesage-Meessen L."/>
            <person name="Lombard V."/>
            <person name="Mariette J."/>
            <person name="Noirot C."/>
            <person name="Park J."/>
            <person name="Patyshakuliyeva A."/>
            <person name="Wieneger R.A.B."/>
            <person name="Wosten H.A.B."/>
            <person name="Martin F."/>
            <person name="Coutinho P.M."/>
            <person name="de Vries R."/>
            <person name="Martinez A.T."/>
            <person name="Klopp C."/>
            <person name="Pontarotti P."/>
            <person name="Henrissat B."/>
            <person name="Record E."/>
        </authorList>
    </citation>
    <scope>NUCLEOTIDE SEQUENCE [LARGE SCALE GENOMIC DNA]</scope>
    <source>
        <strain evidence="11">BRFM137</strain>
    </source>
</reference>
<accession>A0A060SVJ5</accession>
<comment type="caution">
    <text evidence="11">The sequence shown here is derived from an EMBL/GenBank/DDBJ whole genome shotgun (WGS) entry which is preliminary data.</text>
</comment>
<comment type="caution">
    <text evidence="8">Lacks conserved residue(s) required for the propagation of feature annotation.</text>
</comment>
<keyword evidence="2" id="KW-0645">Protease</keyword>
<keyword evidence="4" id="KW-0378">Hydrolase</keyword>
<dbReference type="CDD" id="cd04056">
    <property type="entry name" value="Peptidases_S53"/>
    <property type="match status" value="1"/>
</dbReference>
<gene>
    <name evidence="11" type="ORF">BN946_scf184797.g2</name>
</gene>
<keyword evidence="7" id="KW-0865">Zymogen</keyword>
<dbReference type="Pfam" id="PF09286">
    <property type="entry name" value="Pro-kuma_activ"/>
    <property type="match status" value="1"/>
</dbReference>
<evidence type="ECO:0000256" key="6">
    <source>
        <dbReference type="ARBA" id="ARBA00022837"/>
    </source>
</evidence>
<evidence type="ECO:0000313" key="11">
    <source>
        <dbReference type="EMBL" id="CDO78176.1"/>
    </source>
</evidence>
<dbReference type="InterPro" id="IPR015366">
    <property type="entry name" value="S53_propep"/>
</dbReference>
<feature type="region of interest" description="Disordered" evidence="9">
    <location>
        <begin position="196"/>
        <end position="215"/>
    </location>
</feature>
<dbReference type="InterPro" id="IPR050819">
    <property type="entry name" value="Tripeptidyl-peptidase_I"/>
</dbReference>
<evidence type="ECO:0000259" key="10">
    <source>
        <dbReference type="PROSITE" id="PS51695"/>
    </source>
</evidence>
<feature type="binding site" evidence="8">
    <location>
        <position position="587"/>
    </location>
    <ligand>
        <name>Ca(2+)</name>
        <dbReference type="ChEBI" id="CHEBI:29108"/>
    </ligand>
</feature>
<evidence type="ECO:0000256" key="3">
    <source>
        <dbReference type="ARBA" id="ARBA00022723"/>
    </source>
</evidence>
<dbReference type="HOGENOM" id="CLU_013783_4_0_1"/>
<dbReference type="SUPFAM" id="SSF54897">
    <property type="entry name" value="Protease propeptides/inhibitors"/>
    <property type="match status" value="1"/>
</dbReference>
<dbReference type="SUPFAM" id="SSF52743">
    <property type="entry name" value="Subtilisin-like"/>
    <property type="match status" value="1"/>
</dbReference>
<dbReference type="GO" id="GO:0008240">
    <property type="term" value="F:tripeptidyl-peptidase activity"/>
    <property type="evidence" value="ECO:0007669"/>
    <property type="project" value="TreeGrafter"/>
</dbReference>
<keyword evidence="5" id="KW-0720">Serine protease</keyword>
<dbReference type="GO" id="GO:0004252">
    <property type="term" value="F:serine-type endopeptidase activity"/>
    <property type="evidence" value="ECO:0007669"/>
    <property type="project" value="InterPro"/>
</dbReference>
<comment type="subcellular location">
    <subcellularLocation>
        <location evidence="1">Secreted</location>
        <location evidence="1">Extracellular space</location>
    </subcellularLocation>
</comment>
<dbReference type="SMART" id="SM00944">
    <property type="entry name" value="Pro-kuma_activ"/>
    <property type="match status" value="1"/>
</dbReference>
<dbReference type="OMA" id="EWADYLY"/>
<protein>
    <recommendedName>
        <fullName evidence="10">Peptidase S53 domain-containing protein</fullName>
    </recommendedName>
</protein>
<feature type="domain" description="Peptidase S53" evidence="10">
    <location>
        <begin position="230"/>
        <end position="628"/>
    </location>
</feature>
<evidence type="ECO:0000256" key="8">
    <source>
        <dbReference type="PROSITE-ProRule" id="PRU01032"/>
    </source>
</evidence>
<dbReference type="Gene3D" id="3.40.50.200">
    <property type="entry name" value="Peptidase S8/S53 domain"/>
    <property type="match status" value="1"/>
</dbReference>
<keyword evidence="3 8" id="KW-0479">Metal-binding</keyword>
<dbReference type="GO" id="GO:0006508">
    <property type="term" value="P:proteolysis"/>
    <property type="evidence" value="ECO:0007669"/>
    <property type="project" value="UniProtKB-KW"/>
</dbReference>
<evidence type="ECO:0000256" key="4">
    <source>
        <dbReference type="ARBA" id="ARBA00022801"/>
    </source>
</evidence>
<sequence length="629" mass="68074">MLTPRILGLLLGAVATVTGYALASTVPVRRVLHEWRSAPPNGWHPHRRAKPDTVLPLTIALRQSNIHQLDDFLLDVADPGSPNYGLWWTPDQIREAFQPSAESSATVHGWLTSEGIDASRVQLSADRSYMRVDVSVAEAEKLLRATYYVYQNEDGSEDLGCHQGYHLPHHVVEHVDLVTPTVHFEKTHATQRKRSAAVAARHSSKMRRPHGVDRTKPHKVYADAKHCDQMATIDCFRALYDFYPNLTQTHVNTVGIVELGGELLNVQDLEMFLETFNPSAVGFEPDFVGIDSDDPPDFTSTDPNAVGEADLDFELMVGLLGREQRVTLYNISQGDSINFLLDAFDASYCTFEGGDDPDIDGVFTDGEDCGNKALSNVISISFVGAEDLPPAYMKRQCNEFGKLSLLGTTFLVPSGDNGVASNGENLCLAKNGTVVTGEGAFLPNYPATCPYVTAVGATQVDPGKTVHDPESATSRFGSGGGFSTVFPQPNFQQRLVRRYLSKLGHRVDPKLFNSFGRGVPDVSANGLPTAAVILGNHTVVGGTAAATTIFAAIIAAVNDARLAHRKSPVGLINPAIYSSFFADAFHDVTNGTNPGCGTDGFPALRGWDPVTGLGTPDFPKLVRRFLALP</sequence>
<evidence type="ECO:0000256" key="2">
    <source>
        <dbReference type="ARBA" id="ARBA00022670"/>
    </source>
</evidence>
<proteinExistence type="predicted"/>
<dbReference type="PROSITE" id="PS51695">
    <property type="entry name" value="SEDOLISIN"/>
    <property type="match status" value="1"/>
</dbReference>
<evidence type="ECO:0000313" key="12">
    <source>
        <dbReference type="Proteomes" id="UP000029665"/>
    </source>
</evidence>
<dbReference type="PANTHER" id="PTHR14218:SF19">
    <property type="entry name" value="SERINE PROTEASE AORO, PUTATIVE (AFU_ORTHOLOGUE AFUA_6G10250)-RELATED"/>
    <property type="match status" value="1"/>
</dbReference>
<evidence type="ECO:0000256" key="5">
    <source>
        <dbReference type="ARBA" id="ARBA00022825"/>
    </source>
</evidence>
<dbReference type="AlphaFoldDB" id="A0A060SVJ5"/>
<name>A0A060SVJ5_PYCCI</name>
<dbReference type="PANTHER" id="PTHR14218">
    <property type="entry name" value="PROTEASE S8 TRIPEPTIDYL PEPTIDASE I CLN2"/>
    <property type="match status" value="1"/>
</dbReference>
<dbReference type="InterPro" id="IPR030400">
    <property type="entry name" value="Sedolisin_dom"/>
</dbReference>